<evidence type="ECO:0000313" key="2">
    <source>
        <dbReference type="Proteomes" id="UP000007029"/>
    </source>
</evidence>
<reference evidence="1 2" key="1">
    <citation type="journal article" date="2007" name="J. Bacteriol.">
        <title>The complete genome sequence of Roseobacter denitrificans reveals a mixotrophic rather than photosynthetic metabolism.</title>
        <authorList>
            <person name="Swingley W.D."/>
            <person name="Sadekar S."/>
            <person name="Mastrian S.D."/>
            <person name="Matthies H.J."/>
            <person name="Hao J."/>
            <person name="Ramos H."/>
            <person name="Acharya C.R."/>
            <person name="Conrad A.L."/>
            <person name="Taylor H.L."/>
            <person name="Dejesa L.C."/>
            <person name="Shah M.K."/>
            <person name="O'huallachain M.E."/>
            <person name="Lince M.T."/>
            <person name="Blankenship R.E."/>
            <person name="Beatty J.T."/>
            <person name="Touchman J.W."/>
        </authorList>
    </citation>
    <scope>NUCLEOTIDE SEQUENCE [LARGE SCALE GENOMIC DNA]</scope>
    <source>
        <strain evidence="2">ATCC 33942 / OCh 114</strain>
        <plasmid evidence="1 2">pTB1</plasmid>
    </source>
</reference>
<evidence type="ECO:0000313" key="1">
    <source>
        <dbReference type="EMBL" id="ABI93352.1"/>
    </source>
</evidence>
<geneLocation type="plasmid" evidence="1 2">
    <name>pTB1</name>
</geneLocation>
<keyword evidence="2" id="KW-1185">Reference proteome</keyword>
<dbReference type="RefSeq" id="WP_011655408.1">
    <property type="nucleotide sequence ID" value="NC_008386.1"/>
</dbReference>
<name>Q07GP7_ROSDO</name>
<accession>Q07GP7</accession>
<dbReference type="Proteomes" id="UP000007029">
    <property type="component" value="Plasmid pTB1"/>
</dbReference>
<dbReference type="EMBL" id="CP000464">
    <property type="protein sequence ID" value="ABI93352.1"/>
    <property type="molecule type" value="Genomic_DNA"/>
</dbReference>
<keyword evidence="1" id="KW-0614">Plasmid</keyword>
<protein>
    <submittedName>
        <fullName evidence="1">Uncharacterized protein</fullName>
    </submittedName>
</protein>
<dbReference type="AlphaFoldDB" id="Q07GP7"/>
<gene>
    <name evidence="1" type="ordered locus">RD1_A0052</name>
</gene>
<dbReference type="HOGENOM" id="CLU_1336675_0_0_5"/>
<dbReference type="KEGG" id="rde:RD1_A0052"/>
<sequence>MKRLTESRQDVDDTLRQPIGGLQNSFIIQRPDPIDYYGGMLAVYMFHFLISKCIGQIETINDFPTSVFGKFAEYPVTFSRLPDDRAKGWDGLRIYTIEVIIWLSLGGFSTDRDGNELSPVEKSTVLFDQVEFWFKALEKLATTDQTYRNWDQLHAVHNPIYGNSDKVNTGLFGSVDPEQWIGTTDAYLKGSQIRHKLLDMMTSLG</sequence>
<organism evidence="1 2">
    <name type="scientific">Roseobacter denitrificans (strain ATCC 33942 / OCh 114)</name>
    <name type="common">Erythrobacter sp. (strain OCh 114)</name>
    <name type="synonym">Roseobacter denitrificans</name>
    <dbReference type="NCBI Taxonomy" id="375451"/>
    <lineage>
        <taxon>Bacteria</taxon>
        <taxon>Pseudomonadati</taxon>
        <taxon>Pseudomonadota</taxon>
        <taxon>Alphaproteobacteria</taxon>
        <taxon>Rhodobacterales</taxon>
        <taxon>Roseobacteraceae</taxon>
        <taxon>Roseobacter</taxon>
    </lineage>
</organism>
<proteinExistence type="predicted"/>